<comment type="caution">
    <text evidence="1">The sequence shown here is derived from an EMBL/GenBank/DDBJ whole genome shotgun (WGS) entry which is preliminary data.</text>
</comment>
<dbReference type="Proteomes" id="UP000265520">
    <property type="component" value="Unassembled WGS sequence"/>
</dbReference>
<evidence type="ECO:0000313" key="1">
    <source>
        <dbReference type="EMBL" id="MCI04468.1"/>
    </source>
</evidence>
<dbReference type="AlphaFoldDB" id="A0A392NXC8"/>
<accession>A0A392NXC8</accession>
<proteinExistence type="predicted"/>
<keyword evidence="2" id="KW-1185">Reference proteome</keyword>
<name>A0A392NXC8_9FABA</name>
<sequence>MHLGCRLNTQKPSPHCRCLLIHYQQTAAFHPHIQNSSQCSSGGGGAFPLMAAPPTNLIWGSWPPTPLRL</sequence>
<protein>
    <submittedName>
        <fullName evidence="1">Uncharacterized protein</fullName>
    </submittedName>
</protein>
<evidence type="ECO:0000313" key="2">
    <source>
        <dbReference type="Proteomes" id="UP000265520"/>
    </source>
</evidence>
<reference evidence="1 2" key="1">
    <citation type="journal article" date="2018" name="Front. Plant Sci.">
        <title>Red Clover (Trifolium pratense) and Zigzag Clover (T. medium) - A Picture of Genomic Similarities and Differences.</title>
        <authorList>
            <person name="Dluhosova J."/>
            <person name="Istvanek J."/>
            <person name="Nedelnik J."/>
            <person name="Repkova J."/>
        </authorList>
    </citation>
    <scope>NUCLEOTIDE SEQUENCE [LARGE SCALE GENOMIC DNA]</scope>
    <source>
        <strain evidence="2">cv. 10/8</strain>
        <tissue evidence="1">Leaf</tissue>
    </source>
</reference>
<dbReference type="EMBL" id="LXQA010055503">
    <property type="protein sequence ID" value="MCI04468.1"/>
    <property type="molecule type" value="Genomic_DNA"/>
</dbReference>
<organism evidence="1 2">
    <name type="scientific">Trifolium medium</name>
    <dbReference type="NCBI Taxonomy" id="97028"/>
    <lineage>
        <taxon>Eukaryota</taxon>
        <taxon>Viridiplantae</taxon>
        <taxon>Streptophyta</taxon>
        <taxon>Embryophyta</taxon>
        <taxon>Tracheophyta</taxon>
        <taxon>Spermatophyta</taxon>
        <taxon>Magnoliopsida</taxon>
        <taxon>eudicotyledons</taxon>
        <taxon>Gunneridae</taxon>
        <taxon>Pentapetalae</taxon>
        <taxon>rosids</taxon>
        <taxon>fabids</taxon>
        <taxon>Fabales</taxon>
        <taxon>Fabaceae</taxon>
        <taxon>Papilionoideae</taxon>
        <taxon>50 kb inversion clade</taxon>
        <taxon>NPAAA clade</taxon>
        <taxon>Hologalegina</taxon>
        <taxon>IRL clade</taxon>
        <taxon>Trifolieae</taxon>
        <taxon>Trifolium</taxon>
    </lineage>
</organism>
<gene>
    <name evidence="1" type="ORF">A2U01_0025515</name>
</gene>